<dbReference type="EMBL" id="CAXHTA020000001">
    <property type="protein sequence ID" value="CAL5218682.1"/>
    <property type="molecule type" value="Genomic_DNA"/>
</dbReference>
<gene>
    <name evidence="2" type="primary">g390</name>
    <name evidence="2" type="ORF">VP750_LOCUS341</name>
</gene>
<name>A0ABP1FM82_9CHLO</name>
<protein>
    <submittedName>
        <fullName evidence="2">G390 protein</fullName>
    </submittedName>
</protein>
<evidence type="ECO:0000313" key="3">
    <source>
        <dbReference type="Proteomes" id="UP001497392"/>
    </source>
</evidence>
<evidence type="ECO:0000313" key="2">
    <source>
        <dbReference type="EMBL" id="CAL5218682.1"/>
    </source>
</evidence>
<dbReference type="InterPro" id="IPR029063">
    <property type="entry name" value="SAM-dependent_MTases_sf"/>
</dbReference>
<dbReference type="SUPFAM" id="SSF53335">
    <property type="entry name" value="S-adenosyl-L-methionine-dependent methyltransferases"/>
    <property type="match status" value="1"/>
</dbReference>
<dbReference type="InterPro" id="IPR052356">
    <property type="entry name" value="Thiol_S-MT"/>
</dbReference>
<organism evidence="2 3">
    <name type="scientific">Coccomyxa viridis</name>
    <dbReference type="NCBI Taxonomy" id="1274662"/>
    <lineage>
        <taxon>Eukaryota</taxon>
        <taxon>Viridiplantae</taxon>
        <taxon>Chlorophyta</taxon>
        <taxon>core chlorophytes</taxon>
        <taxon>Trebouxiophyceae</taxon>
        <taxon>Trebouxiophyceae incertae sedis</taxon>
        <taxon>Coccomyxaceae</taxon>
        <taxon>Coccomyxa</taxon>
    </lineage>
</organism>
<dbReference type="PANTHER" id="PTHR45036:SF1">
    <property type="entry name" value="METHYLTRANSFERASE LIKE 7A"/>
    <property type="match status" value="1"/>
</dbReference>
<dbReference type="InterPro" id="IPR013216">
    <property type="entry name" value="Methyltransf_11"/>
</dbReference>
<evidence type="ECO:0000259" key="1">
    <source>
        <dbReference type="Pfam" id="PF08241"/>
    </source>
</evidence>
<feature type="domain" description="Methyltransferase type 11" evidence="1">
    <location>
        <begin position="82"/>
        <end position="176"/>
    </location>
</feature>
<dbReference type="Proteomes" id="UP001497392">
    <property type="component" value="Unassembled WGS sequence"/>
</dbReference>
<dbReference type="CDD" id="cd02440">
    <property type="entry name" value="AdoMet_MTases"/>
    <property type="match status" value="1"/>
</dbReference>
<dbReference type="PANTHER" id="PTHR45036">
    <property type="entry name" value="METHYLTRANSFERASE LIKE 7B"/>
    <property type="match status" value="1"/>
</dbReference>
<sequence>MPRPVRPAARQAITCRAVSRRAVLGTVCGCGLCQGRLQWYDRYMSWNMANFEEEYSKLVGPRKAELFSDFMQSPGQQPLQLVDIGAGTLPNSRYYKGCKVTAVDPNRTMQPYAEKNAATHELEGFEAVVGMAEQLPFQDSSFDRAVCTLVFCSVPDLKTSLQEIKRVLKPGGKLLFWDHVLADDSKPLLRLGQNVLTPLQQALADGCHLNRDPLPAIQQAGFAIEQQHRFTVEGLGVIGPHQCGIAVA</sequence>
<comment type="caution">
    <text evidence="2">The sequence shown here is derived from an EMBL/GenBank/DDBJ whole genome shotgun (WGS) entry which is preliminary data.</text>
</comment>
<keyword evidence="3" id="KW-1185">Reference proteome</keyword>
<accession>A0ABP1FM82</accession>
<dbReference type="Gene3D" id="3.40.50.150">
    <property type="entry name" value="Vaccinia Virus protein VP39"/>
    <property type="match status" value="1"/>
</dbReference>
<reference evidence="2 3" key="1">
    <citation type="submission" date="2024-06" db="EMBL/GenBank/DDBJ databases">
        <authorList>
            <person name="Kraege A."/>
            <person name="Thomma B."/>
        </authorList>
    </citation>
    <scope>NUCLEOTIDE SEQUENCE [LARGE SCALE GENOMIC DNA]</scope>
</reference>
<dbReference type="Pfam" id="PF08241">
    <property type="entry name" value="Methyltransf_11"/>
    <property type="match status" value="1"/>
</dbReference>
<proteinExistence type="predicted"/>